<dbReference type="GO" id="GO:0006412">
    <property type="term" value="P:translation"/>
    <property type="evidence" value="ECO:0007669"/>
    <property type="project" value="InterPro"/>
</dbReference>
<gene>
    <name evidence="12" type="ORF">Sv326_0519</name>
</gene>
<evidence type="ECO:0000256" key="9">
    <source>
        <dbReference type="ARBA" id="ARBA00023274"/>
    </source>
</evidence>
<dbReference type="CDD" id="cd00403">
    <property type="entry name" value="Ribosomal_L1"/>
    <property type="match status" value="1"/>
</dbReference>
<comment type="function">
    <text evidence="10">Probably involved in E site tRNA release. Binds directly to 23S rRNA.</text>
</comment>
<dbReference type="GO" id="GO:0015934">
    <property type="term" value="C:large ribosomal subunit"/>
    <property type="evidence" value="ECO:0007669"/>
    <property type="project" value="InterPro"/>
</dbReference>
<dbReference type="GO" id="GO:0006417">
    <property type="term" value="P:regulation of translation"/>
    <property type="evidence" value="ECO:0007669"/>
    <property type="project" value="UniProtKB-KW"/>
</dbReference>
<dbReference type="KEGG" id="flt:Sv326_0519"/>
<dbReference type="InterPro" id="IPR023673">
    <property type="entry name" value="Ribosomal_uL1_CS"/>
</dbReference>
<evidence type="ECO:0000313" key="13">
    <source>
        <dbReference type="Proteomes" id="UP000510821"/>
    </source>
</evidence>
<dbReference type="Gene3D" id="3.30.190.20">
    <property type="match status" value="1"/>
</dbReference>
<dbReference type="PANTHER" id="PTHR36427">
    <property type="entry name" value="54S RIBOSOMAL PROTEIN L1, MITOCHONDRIAL"/>
    <property type="match status" value="1"/>
</dbReference>
<dbReference type="PANTHER" id="PTHR36427:SF3">
    <property type="entry name" value="LARGE RIBOSOMAL SUBUNIT PROTEIN UL1M"/>
    <property type="match status" value="1"/>
</dbReference>
<keyword evidence="4" id="KW-0820">tRNA-binding</keyword>
<accession>A0A7D5XHW5</accession>
<keyword evidence="7" id="KW-0694">RNA-binding</keyword>
<keyword evidence="3" id="KW-0678">Repressor</keyword>
<evidence type="ECO:0000256" key="4">
    <source>
        <dbReference type="ARBA" id="ARBA00022555"/>
    </source>
</evidence>
<organism evidence="12 13">
    <name type="scientific">Fermentimicrarchaeum limneticum</name>
    <dbReference type="NCBI Taxonomy" id="2795018"/>
    <lineage>
        <taxon>Archaea</taxon>
        <taxon>Candidatus Micrarchaeota</taxon>
        <taxon>Candidatus Fermentimicrarchaeales</taxon>
        <taxon>Candidatus Fermentimicrarchaeaceae</taxon>
        <taxon>Candidatus Fermentimicrarchaeum</taxon>
    </lineage>
</organism>
<sequence>MEREKILKALNGALEDKGKRKFTQSVELAINFRDIDFNKQDNRLNLEIVLPRGKGREQKVAVFGDGQVAMDAKKAGLLVITSEEIPKLAADKAKLKSILDYELLAQPNLMAVVAKNLGQTLGTRGKLPKPLIGVKLEEAADRAKKVVKVKSKGKYLPVVHCLVGTENMPAEELADNIEAVLDAVKAKTGEQRMKSMYVKLTMGKPHRIGE</sequence>
<protein>
    <recommendedName>
        <fullName evidence="11">Ribosomal protein</fullName>
    </recommendedName>
</protein>
<dbReference type="Proteomes" id="UP000510821">
    <property type="component" value="Chromosome"/>
</dbReference>
<evidence type="ECO:0000256" key="10">
    <source>
        <dbReference type="ARBA" id="ARBA00045545"/>
    </source>
</evidence>
<dbReference type="GO" id="GO:0019843">
    <property type="term" value="F:rRNA binding"/>
    <property type="evidence" value="ECO:0007669"/>
    <property type="project" value="UniProtKB-KW"/>
</dbReference>
<evidence type="ECO:0000256" key="6">
    <source>
        <dbReference type="ARBA" id="ARBA00022845"/>
    </source>
</evidence>
<evidence type="ECO:0000256" key="11">
    <source>
        <dbReference type="RuleBase" id="RU000659"/>
    </source>
</evidence>
<evidence type="ECO:0000256" key="3">
    <source>
        <dbReference type="ARBA" id="ARBA00022491"/>
    </source>
</evidence>
<dbReference type="GO" id="GO:0000049">
    <property type="term" value="F:tRNA binding"/>
    <property type="evidence" value="ECO:0007669"/>
    <property type="project" value="UniProtKB-KW"/>
</dbReference>
<keyword evidence="9 11" id="KW-0687">Ribonucleoprotein</keyword>
<dbReference type="InterPro" id="IPR002143">
    <property type="entry name" value="Ribosomal_uL1"/>
</dbReference>
<evidence type="ECO:0000313" key="12">
    <source>
        <dbReference type="EMBL" id="QLJ52694.1"/>
    </source>
</evidence>
<evidence type="ECO:0000256" key="2">
    <source>
        <dbReference type="ARBA" id="ARBA00011838"/>
    </source>
</evidence>
<evidence type="ECO:0000256" key="8">
    <source>
        <dbReference type="ARBA" id="ARBA00022980"/>
    </source>
</evidence>
<evidence type="ECO:0000256" key="7">
    <source>
        <dbReference type="ARBA" id="ARBA00022884"/>
    </source>
</evidence>
<dbReference type="NCBIfam" id="NF003244">
    <property type="entry name" value="PRK04203.1"/>
    <property type="match status" value="1"/>
</dbReference>
<dbReference type="InterPro" id="IPR016095">
    <property type="entry name" value="Ribosomal_uL1_3-a/b-sand"/>
</dbReference>
<proteinExistence type="inferred from homology"/>
<dbReference type="Gene3D" id="3.40.50.790">
    <property type="match status" value="1"/>
</dbReference>
<dbReference type="Pfam" id="PF00687">
    <property type="entry name" value="Ribosomal_L1"/>
    <property type="match status" value="1"/>
</dbReference>
<keyword evidence="5" id="KW-0699">rRNA-binding</keyword>
<dbReference type="PIRSF" id="PIRSF002155">
    <property type="entry name" value="Ribosomal_L1"/>
    <property type="match status" value="1"/>
</dbReference>
<dbReference type="SUPFAM" id="SSF56808">
    <property type="entry name" value="Ribosomal protein L1"/>
    <property type="match status" value="1"/>
</dbReference>
<dbReference type="InterPro" id="IPR028364">
    <property type="entry name" value="Ribosomal_uL1/biogenesis"/>
</dbReference>
<dbReference type="PROSITE" id="PS01199">
    <property type="entry name" value="RIBOSOMAL_L1"/>
    <property type="match status" value="1"/>
</dbReference>
<dbReference type="InterPro" id="IPR023674">
    <property type="entry name" value="Ribosomal_uL1-like"/>
</dbReference>
<dbReference type="EMBL" id="CP058998">
    <property type="protein sequence ID" value="QLJ52694.1"/>
    <property type="molecule type" value="Genomic_DNA"/>
</dbReference>
<keyword evidence="8 11" id="KW-0689">Ribosomal protein</keyword>
<evidence type="ECO:0000256" key="5">
    <source>
        <dbReference type="ARBA" id="ARBA00022730"/>
    </source>
</evidence>
<reference evidence="13" key="1">
    <citation type="submission" date="2020-07" db="EMBL/GenBank/DDBJ databases">
        <title>Metabolic diversity and evolutionary history of the archaeal phylum ###Micrarchaeota### uncovered from a freshwater lake metagenome.</title>
        <authorList>
            <person name="Kadnikov V.V."/>
            <person name="Savvichev A.S."/>
            <person name="Mardanov A.V."/>
            <person name="Beletsky A.V."/>
            <person name="Chupakov A.V."/>
            <person name="Kokryatskaya N.M."/>
            <person name="Pimenov N.V."/>
            <person name="Ravin N.V."/>
        </authorList>
    </citation>
    <scope>NUCLEOTIDE SEQUENCE [LARGE SCALE GENOMIC DNA]</scope>
</reference>
<evidence type="ECO:0000256" key="1">
    <source>
        <dbReference type="ARBA" id="ARBA00010531"/>
    </source>
</evidence>
<dbReference type="AlphaFoldDB" id="A0A7D5XHW5"/>
<keyword evidence="6" id="KW-0810">Translation regulation</keyword>
<dbReference type="GO" id="GO:0003735">
    <property type="term" value="F:structural constituent of ribosome"/>
    <property type="evidence" value="ECO:0007669"/>
    <property type="project" value="InterPro"/>
</dbReference>
<dbReference type="InterPro" id="IPR023669">
    <property type="entry name" value="Ribosomal_uL1_arc"/>
</dbReference>
<comment type="similarity">
    <text evidence="1 11">Belongs to the universal ribosomal protein uL1 family.</text>
</comment>
<comment type="subunit">
    <text evidence="2">Part of the 50S ribosomal subunit.</text>
</comment>
<name>A0A7D5XHW5_FERL1</name>